<dbReference type="AlphaFoldDB" id="A0AAW0IX20"/>
<dbReference type="PANTHER" id="PTHR42678:SF34">
    <property type="entry name" value="OS04G0183300 PROTEIN"/>
    <property type="match status" value="1"/>
</dbReference>
<sequence>MATTSSMLLILIAILSSGFFSNTGYSFSIKEATISDIKLAFNQNQLSSRELIDLYQRDYKTLRLNLFLIAVIEVNPDALNQADMAGNDRKAGTPGSQDSIVTKEMLNITAGSFSCTAWLNRA</sequence>
<gene>
    <name evidence="2" type="ORF">CFP56_040856</name>
</gene>
<evidence type="ECO:0000256" key="1">
    <source>
        <dbReference type="SAM" id="SignalP"/>
    </source>
</evidence>
<protein>
    <submittedName>
        <fullName evidence="2">Amidase</fullName>
    </submittedName>
</protein>
<name>A0AAW0IX20_QUESU</name>
<evidence type="ECO:0000313" key="2">
    <source>
        <dbReference type="EMBL" id="KAK7818955.1"/>
    </source>
</evidence>
<dbReference type="Gene3D" id="3.90.1300.10">
    <property type="entry name" value="Amidase signature (AS) domain"/>
    <property type="match status" value="1"/>
</dbReference>
<dbReference type="EMBL" id="PKMF04000805">
    <property type="protein sequence ID" value="KAK7818955.1"/>
    <property type="molecule type" value="Genomic_DNA"/>
</dbReference>
<dbReference type="Proteomes" id="UP000237347">
    <property type="component" value="Unassembled WGS sequence"/>
</dbReference>
<evidence type="ECO:0000313" key="3">
    <source>
        <dbReference type="Proteomes" id="UP000237347"/>
    </source>
</evidence>
<proteinExistence type="predicted"/>
<feature type="chain" id="PRO_5043956769" evidence="1">
    <location>
        <begin position="19"/>
        <end position="122"/>
    </location>
</feature>
<feature type="signal peptide" evidence="1">
    <location>
        <begin position="1"/>
        <end position="18"/>
    </location>
</feature>
<accession>A0AAW0IX20</accession>
<dbReference type="InterPro" id="IPR036928">
    <property type="entry name" value="AS_sf"/>
</dbReference>
<keyword evidence="3" id="KW-1185">Reference proteome</keyword>
<reference evidence="2 3" key="1">
    <citation type="journal article" date="2018" name="Sci. Data">
        <title>The draft genome sequence of cork oak.</title>
        <authorList>
            <person name="Ramos A.M."/>
            <person name="Usie A."/>
            <person name="Barbosa P."/>
            <person name="Barros P.M."/>
            <person name="Capote T."/>
            <person name="Chaves I."/>
            <person name="Simoes F."/>
            <person name="Abreu I."/>
            <person name="Carrasquinho I."/>
            <person name="Faro C."/>
            <person name="Guimaraes J.B."/>
            <person name="Mendonca D."/>
            <person name="Nobrega F."/>
            <person name="Rodrigues L."/>
            <person name="Saibo N.J.M."/>
            <person name="Varela M.C."/>
            <person name="Egas C."/>
            <person name="Matos J."/>
            <person name="Miguel C.M."/>
            <person name="Oliveira M.M."/>
            <person name="Ricardo C.P."/>
            <person name="Goncalves S."/>
        </authorList>
    </citation>
    <scope>NUCLEOTIDE SEQUENCE [LARGE SCALE GENOMIC DNA]</scope>
    <source>
        <strain evidence="3">cv. HL8</strain>
    </source>
</reference>
<dbReference type="PANTHER" id="PTHR42678">
    <property type="entry name" value="AMIDASE"/>
    <property type="match status" value="1"/>
</dbReference>
<comment type="caution">
    <text evidence="2">The sequence shown here is derived from an EMBL/GenBank/DDBJ whole genome shotgun (WGS) entry which is preliminary data.</text>
</comment>
<organism evidence="2 3">
    <name type="scientific">Quercus suber</name>
    <name type="common">Cork oak</name>
    <dbReference type="NCBI Taxonomy" id="58331"/>
    <lineage>
        <taxon>Eukaryota</taxon>
        <taxon>Viridiplantae</taxon>
        <taxon>Streptophyta</taxon>
        <taxon>Embryophyta</taxon>
        <taxon>Tracheophyta</taxon>
        <taxon>Spermatophyta</taxon>
        <taxon>Magnoliopsida</taxon>
        <taxon>eudicotyledons</taxon>
        <taxon>Gunneridae</taxon>
        <taxon>Pentapetalae</taxon>
        <taxon>rosids</taxon>
        <taxon>fabids</taxon>
        <taxon>Fagales</taxon>
        <taxon>Fagaceae</taxon>
        <taxon>Quercus</taxon>
    </lineage>
</organism>
<keyword evidence="1" id="KW-0732">Signal</keyword>